<dbReference type="SUPFAM" id="SSF81324">
    <property type="entry name" value="Voltage-gated potassium channels"/>
    <property type="match status" value="1"/>
</dbReference>
<dbReference type="PANTHER" id="PTHR18966">
    <property type="entry name" value="IONOTROPIC GLUTAMATE RECEPTOR"/>
    <property type="match status" value="1"/>
</dbReference>
<keyword evidence="9" id="KW-0407">Ion channel</keyword>
<keyword evidence="7" id="KW-0675">Receptor</keyword>
<evidence type="ECO:0000256" key="2">
    <source>
        <dbReference type="ARBA" id="ARBA00022448"/>
    </source>
</evidence>
<evidence type="ECO:0000259" key="12">
    <source>
        <dbReference type="SMART" id="SM00062"/>
    </source>
</evidence>
<evidence type="ECO:0000256" key="3">
    <source>
        <dbReference type="ARBA" id="ARBA00022692"/>
    </source>
</evidence>
<evidence type="ECO:0000256" key="10">
    <source>
        <dbReference type="SAM" id="Phobius"/>
    </source>
</evidence>
<feature type="domain" description="Ionotropic glutamate receptor C-terminal" evidence="13">
    <location>
        <begin position="21"/>
        <end position="339"/>
    </location>
</feature>
<dbReference type="InterPro" id="IPR001320">
    <property type="entry name" value="Iontro_rcpt_C"/>
</dbReference>
<evidence type="ECO:0000313" key="15">
    <source>
        <dbReference type="Proteomes" id="UP000256779"/>
    </source>
</evidence>
<feature type="transmembrane region" description="Helical" evidence="10">
    <location>
        <begin position="129"/>
        <end position="150"/>
    </location>
</feature>
<keyword evidence="11" id="KW-0732">Signal</keyword>
<dbReference type="Proteomes" id="UP000256779">
    <property type="component" value="Unassembled WGS sequence"/>
</dbReference>
<dbReference type="Gene3D" id="1.10.287.70">
    <property type="match status" value="1"/>
</dbReference>
<dbReference type="GO" id="GO:0016020">
    <property type="term" value="C:membrane"/>
    <property type="evidence" value="ECO:0007669"/>
    <property type="project" value="UniProtKB-SubCell"/>
</dbReference>
<sequence>MKKIVFLLVAIWGHTLAAQDTLRIGVKHAPPFVMTDGDKVSGLSIQFWDLVNEDINAVYEFVPYETVKELLDGVGGGEVDLSINPITVSETRLERVDFSQPYFISQTTFVKRKESRIMTFLSSLFSWEFFSAVAALLLLIFIFGLLLWLFERRTKNDQFHKSTRGIADGFWWSAVTMTTVGYGDKAPVSPGGRVVAFVWMFASIILISGLTAGIASALTVQSISSHVESLGDLSKMRTVTVASTSTNEFLDQYRVRHQTTATLPDALNQLINGKADVVVYDKPILMTEIQQLGIEEEVVVSDRGFKTDYYSFTFPKESPYLHDINVAVINKLKTRDWEQIKAEVE</sequence>
<protein>
    <submittedName>
        <fullName evidence="14">Amino acid ABC transporter substrate-binding protein (PAAT family)</fullName>
    </submittedName>
</protein>
<evidence type="ECO:0000256" key="1">
    <source>
        <dbReference type="ARBA" id="ARBA00004141"/>
    </source>
</evidence>
<dbReference type="AlphaFoldDB" id="A0A3D9KY76"/>
<dbReference type="InterPro" id="IPR001638">
    <property type="entry name" value="Solute-binding_3/MltF_N"/>
</dbReference>
<evidence type="ECO:0000256" key="5">
    <source>
        <dbReference type="ARBA" id="ARBA00023065"/>
    </source>
</evidence>
<keyword evidence="3 10" id="KW-0812">Transmembrane</keyword>
<feature type="chain" id="PRO_5017756383" evidence="11">
    <location>
        <begin position="18"/>
        <end position="345"/>
    </location>
</feature>
<evidence type="ECO:0000256" key="8">
    <source>
        <dbReference type="ARBA" id="ARBA00023180"/>
    </source>
</evidence>
<evidence type="ECO:0000256" key="4">
    <source>
        <dbReference type="ARBA" id="ARBA00022989"/>
    </source>
</evidence>
<keyword evidence="4 10" id="KW-1133">Transmembrane helix</keyword>
<dbReference type="SUPFAM" id="SSF53850">
    <property type="entry name" value="Periplasmic binding protein-like II"/>
    <property type="match status" value="1"/>
</dbReference>
<reference evidence="14 15" key="1">
    <citation type="submission" date="2018-07" db="EMBL/GenBank/DDBJ databases">
        <title>Genomic Encyclopedia of Type Strains, Phase IV (KMG-IV): sequencing the most valuable type-strain genomes for metagenomic binning, comparative biology and taxonomic classification.</title>
        <authorList>
            <person name="Goeker M."/>
        </authorList>
    </citation>
    <scope>NUCLEOTIDE SEQUENCE [LARGE SCALE GENOMIC DNA]</scope>
    <source>
        <strain evidence="14 15">DSM 4134</strain>
    </source>
</reference>
<dbReference type="OrthoDB" id="9799090at2"/>
<evidence type="ECO:0000256" key="9">
    <source>
        <dbReference type="ARBA" id="ARBA00023303"/>
    </source>
</evidence>
<dbReference type="Pfam" id="PF00497">
    <property type="entry name" value="SBP_bac_3"/>
    <property type="match status" value="1"/>
</dbReference>
<dbReference type="SMART" id="SM00062">
    <property type="entry name" value="PBPb"/>
    <property type="match status" value="1"/>
</dbReference>
<feature type="signal peptide" evidence="11">
    <location>
        <begin position="1"/>
        <end position="17"/>
    </location>
</feature>
<keyword evidence="2" id="KW-0813">Transport</keyword>
<evidence type="ECO:0000259" key="13">
    <source>
        <dbReference type="SMART" id="SM00079"/>
    </source>
</evidence>
<evidence type="ECO:0000256" key="11">
    <source>
        <dbReference type="SAM" id="SignalP"/>
    </source>
</evidence>
<evidence type="ECO:0000313" key="14">
    <source>
        <dbReference type="EMBL" id="RED93219.1"/>
    </source>
</evidence>
<keyword evidence="5" id="KW-0406">Ion transport</keyword>
<dbReference type="GO" id="GO:0015276">
    <property type="term" value="F:ligand-gated monoatomic ion channel activity"/>
    <property type="evidence" value="ECO:0007669"/>
    <property type="project" value="InterPro"/>
</dbReference>
<dbReference type="Pfam" id="PF00060">
    <property type="entry name" value="Lig_chan"/>
    <property type="match status" value="1"/>
</dbReference>
<dbReference type="PRINTS" id="PR00169">
    <property type="entry name" value="KCHANNEL"/>
</dbReference>
<dbReference type="RefSeq" id="WP_115870016.1">
    <property type="nucleotide sequence ID" value="NZ_QREG01000026.1"/>
</dbReference>
<dbReference type="Gene3D" id="3.40.190.10">
    <property type="entry name" value="Periplasmic binding protein-like II"/>
    <property type="match status" value="2"/>
</dbReference>
<keyword evidence="15" id="KW-1185">Reference proteome</keyword>
<feature type="transmembrane region" description="Helical" evidence="10">
    <location>
        <begin position="194"/>
        <end position="220"/>
    </location>
</feature>
<dbReference type="SMART" id="SM00079">
    <property type="entry name" value="PBPe"/>
    <property type="match status" value="1"/>
</dbReference>
<feature type="domain" description="Solute-binding protein family 3/N-terminal" evidence="12">
    <location>
        <begin position="21"/>
        <end position="341"/>
    </location>
</feature>
<evidence type="ECO:0000256" key="6">
    <source>
        <dbReference type="ARBA" id="ARBA00023136"/>
    </source>
</evidence>
<comment type="subcellular location">
    <subcellularLocation>
        <location evidence="1">Membrane</location>
        <topology evidence="1">Multi-pass membrane protein</topology>
    </subcellularLocation>
</comment>
<keyword evidence="6 10" id="KW-0472">Membrane</keyword>
<dbReference type="EMBL" id="QREG01000026">
    <property type="protein sequence ID" value="RED93219.1"/>
    <property type="molecule type" value="Genomic_DNA"/>
</dbReference>
<proteinExistence type="predicted"/>
<dbReference type="InterPro" id="IPR015683">
    <property type="entry name" value="Ionotropic_Glu_rcpt"/>
</dbReference>
<name>A0A3D9KY76_MARFU</name>
<evidence type="ECO:0000256" key="7">
    <source>
        <dbReference type="ARBA" id="ARBA00023170"/>
    </source>
</evidence>
<gene>
    <name evidence="14" type="ORF">C7460_12658</name>
</gene>
<dbReference type="Gene3D" id="1.20.5.110">
    <property type="match status" value="1"/>
</dbReference>
<organism evidence="14 15">
    <name type="scientific">Marinoscillum furvescens DSM 4134</name>
    <dbReference type="NCBI Taxonomy" id="1122208"/>
    <lineage>
        <taxon>Bacteria</taxon>
        <taxon>Pseudomonadati</taxon>
        <taxon>Bacteroidota</taxon>
        <taxon>Cytophagia</taxon>
        <taxon>Cytophagales</taxon>
        <taxon>Reichenbachiellaceae</taxon>
        <taxon>Marinoscillum</taxon>
    </lineage>
</organism>
<comment type="caution">
    <text evidence="14">The sequence shown here is derived from an EMBL/GenBank/DDBJ whole genome shotgun (WGS) entry which is preliminary data.</text>
</comment>
<keyword evidence="8" id="KW-0325">Glycoprotein</keyword>
<accession>A0A3D9KY76</accession>